<evidence type="ECO:0000256" key="5">
    <source>
        <dbReference type="ARBA" id="ARBA00022989"/>
    </source>
</evidence>
<evidence type="ECO:0000256" key="2">
    <source>
        <dbReference type="ARBA" id="ARBA00007977"/>
    </source>
</evidence>
<dbReference type="KEGG" id="chd:Calhy_2452"/>
<evidence type="ECO:0000256" key="6">
    <source>
        <dbReference type="ARBA" id="ARBA00023136"/>
    </source>
</evidence>
<dbReference type="eggNOG" id="COG2855">
    <property type="taxonomic scope" value="Bacteria"/>
</dbReference>
<keyword evidence="3" id="KW-1003">Cell membrane</keyword>
<dbReference type="PANTHER" id="PTHR30106">
    <property type="entry name" value="INNER MEMBRANE PROTEIN YEIH-RELATED"/>
    <property type="match status" value="1"/>
</dbReference>
<dbReference type="EMBL" id="CP002219">
    <property type="protein sequence ID" value="ADQ08150.1"/>
    <property type="molecule type" value="Genomic_DNA"/>
</dbReference>
<dbReference type="HOGENOM" id="CLU_033541_1_1_9"/>
<feature type="transmembrane region" description="Helical" evidence="7">
    <location>
        <begin position="300"/>
        <end position="319"/>
    </location>
</feature>
<keyword evidence="5 7" id="KW-1133">Transmembrane helix</keyword>
<feature type="transmembrane region" description="Helical" evidence="7">
    <location>
        <begin position="142"/>
        <end position="164"/>
    </location>
</feature>
<feature type="transmembrane region" description="Helical" evidence="7">
    <location>
        <begin position="275"/>
        <end position="294"/>
    </location>
</feature>
<organism evidence="8 9">
    <name type="scientific">Caldicellulosiruptor hydrothermalis (strain DSM 18901 / VKM B-2411 / 108)</name>
    <dbReference type="NCBI Taxonomy" id="632292"/>
    <lineage>
        <taxon>Bacteria</taxon>
        <taxon>Bacillati</taxon>
        <taxon>Bacillota</taxon>
        <taxon>Bacillota incertae sedis</taxon>
        <taxon>Caldicellulosiruptorales</taxon>
        <taxon>Caldicellulosiruptoraceae</taxon>
        <taxon>Caldicellulosiruptor</taxon>
    </lineage>
</organism>
<keyword evidence="9" id="KW-1185">Reference proteome</keyword>
<feature type="transmembrane region" description="Helical" evidence="7">
    <location>
        <begin position="331"/>
        <end position="353"/>
    </location>
</feature>
<sequence length="354" mass="38422">MRSTNDHSNNRRSNNKEAFKEVIEHIPGLALVSIVTIGSILLQSTTLFSKIIPLSSLLIAIIIGMIIKNTINLPTNTQKGIKFSSKKILKLAIIFLGFKLSINEVLNIGWDAIVVILFCSTLTLVFTIWIGKTIKVPIKRALLVGSGVSICGASAIAAVDAVIQAEEEDVAFSIGAIALFGTIYMFGYPILYTLFHMPDQFYALWTGISIHEVAQVAAASTIAAGKFEEMATTVKMIRVLFIIPVTLILSFIPLNSANDKNNSETKQEKKVTIPWFAVLFFLMILINTIFKIPAPILKGLVTFDNLILTAAMAGLGLDISFKSMKSIGARAFLLGAISSLFISIISGVVVKLVT</sequence>
<evidence type="ECO:0000256" key="3">
    <source>
        <dbReference type="ARBA" id="ARBA00022475"/>
    </source>
</evidence>
<feature type="transmembrane region" description="Helical" evidence="7">
    <location>
        <begin position="112"/>
        <end position="130"/>
    </location>
</feature>
<evidence type="ECO:0000256" key="1">
    <source>
        <dbReference type="ARBA" id="ARBA00004651"/>
    </source>
</evidence>
<dbReference type="OrthoDB" id="9811391at2"/>
<dbReference type="STRING" id="632292.Calhy_2452"/>
<proteinExistence type="inferred from homology"/>
<dbReference type="Proteomes" id="UP000006890">
    <property type="component" value="Chromosome"/>
</dbReference>
<feature type="transmembrane region" description="Helical" evidence="7">
    <location>
        <begin position="170"/>
        <end position="195"/>
    </location>
</feature>
<evidence type="ECO:0000313" key="8">
    <source>
        <dbReference type="EMBL" id="ADQ08150.1"/>
    </source>
</evidence>
<evidence type="ECO:0000313" key="9">
    <source>
        <dbReference type="Proteomes" id="UP000006890"/>
    </source>
</evidence>
<dbReference type="Pfam" id="PF03601">
    <property type="entry name" value="Cons_hypoth698"/>
    <property type="match status" value="1"/>
</dbReference>
<comment type="subcellular location">
    <subcellularLocation>
        <location evidence="1">Cell membrane</location>
        <topology evidence="1">Multi-pass membrane protein</topology>
    </subcellularLocation>
</comment>
<feature type="transmembrane region" description="Helical" evidence="7">
    <location>
        <begin position="202"/>
        <end position="224"/>
    </location>
</feature>
<name>E4Q9P5_CALH1</name>
<dbReference type="GO" id="GO:0005886">
    <property type="term" value="C:plasma membrane"/>
    <property type="evidence" value="ECO:0007669"/>
    <property type="project" value="UniProtKB-SubCell"/>
</dbReference>
<protein>
    <submittedName>
        <fullName evidence="8">Uncharacterized protein family UPF0324</fullName>
    </submittedName>
</protein>
<reference evidence="8 9" key="2">
    <citation type="journal article" date="2011" name="J. Bacteriol.">
        <title>Complete genome sequences for the anaerobic, extremely thermophilic plant biomass-degrading bacteria Caldicellulosiruptor hydrothermalis, Caldicellulosiruptor kristjanssonii, Caldicellulosiruptor kronotskyensis, Caldicellulosiruptor owensenis, and Caldicellulosiruptor lactoaceticus.</title>
        <authorList>
            <person name="Blumer-Schuette S.E."/>
            <person name="Ozdemir I."/>
            <person name="Mistry D."/>
            <person name="Lucas S."/>
            <person name="Lapidus A."/>
            <person name="Cheng J.F."/>
            <person name="Goodwin L.A."/>
            <person name="Pitluck S."/>
            <person name="Land M.L."/>
            <person name="Hauser L.J."/>
            <person name="Woyke T."/>
            <person name="Mikhailova N."/>
            <person name="Pati A."/>
            <person name="Kyrpides N.C."/>
            <person name="Ivanova N."/>
            <person name="Detter J.C."/>
            <person name="Walston-Davenport K."/>
            <person name="Han S."/>
            <person name="Adams M.W."/>
            <person name="Kelly R.M."/>
        </authorList>
    </citation>
    <scope>NUCLEOTIDE SEQUENCE [LARGE SCALE GENOMIC DNA]</scope>
    <source>
        <strain evidence="9">DSM 18901 / VKM B-2411 / 108</strain>
    </source>
</reference>
<dbReference type="InterPro" id="IPR018383">
    <property type="entry name" value="UPF0324_pro"/>
</dbReference>
<evidence type="ECO:0000256" key="4">
    <source>
        <dbReference type="ARBA" id="ARBA00022692"/>
    </source>
</evidence>
<feature type="transmembrane region" description="Helical" evidence="7">
    <location>
        <begin position="21"/>
        <end position="41"/>
    </location>
</feature>
<feature type="transmembrane region" description="Helical" evidence="7">
    <location>
        <begin position="47"/>
        <end position="67"/>
    </location>
</feature>
<evidence type="ECO:0000256" key="7">
    <source>
        <dbReference type="SAM" id="Phobius"/>
    </source>
</evidence>
<accession>E4Q9P5</accession>
<feature type="transmembrane region" description="Helical" evidence="7">
    <location>
        <begin position="236"/>
        <end position="254"/>
    </location>
</feature>
<comment type="similarity">
    <text evidence="2">Belongs to the UPF0324 family.</text>
</comment>
<gene>
    <name evidence="8" type="ordered locus">Calhy_2452</name>
</gene>
<dbReference type="PANTHER" id="PTHR30106:SF2">
    <property type="entry name" value="UPF0324 INNER MEMBRANE PROTEIN YEIH"/>
    <property type="match status" value="1"/>
</dbReference>
<keyword evidence="4 7" id="KW-0812">Transmembrane</keyword>
<reference key="1">
    <citation type="submission" date="2010-09" db="EMBL/GenBank/DDBJ databases">
        <title>Complete sequence of Caldicellulosiruptor hydrothermalis 108.</title>
        <authorList>
            <consortium name="US DOE Joint Genome Institute"/>
            <person name="Lucas S."/>
            <person name="Copeland A."/>
            <person name="Lapidus A."/>
            <person name="Cheng J.-F."/>
            <person name="Bruce D."/>
            <person name="Goodwin L."/>
            <person name="Pitluck S."/>
            <person name="Davenport K."/>
            <person name="Detter J.C."/>
            <person name="Han C."/>
            <person name="Tapia R."/>
            <person name="Land M."/>
            <person name="Hauser L."/>
            <person name="Chang Y.-J."/>
            <person name="Jeffries C."/>
            <person name="Kyrpides N."/>
            <person name="Ivanova N."/>
            <person name="Mikhailova N."/>
            <person name="Blumer-Schuette S.E."/>
            <person name="Kelly R.M."/>
            <person name="Woyke T."/>
        </authorList>
    </citation>
    <scope>NUCLEOTIDE SEQUENCE</scope>
    <source>
        <strain>108</strain>
    </source>
</reference>
<keyword evidence="6 7" id="KW-0472">Membrane</keyword>
<dbReference type="AlphaFoldDB" id="E4Q9P5"/>
<dbReference type="RefSeq" id="WP_013404290.1">
    <property type="nucleotide sequence ID" value="NC_014652.1"/>
</dbReference>